<dbReference type="PANTHER" id="PTHR40763">
    <property type="entry name" value="MEMBRANE PROTEIN-RELATED"/>
    <property type="match status" value="1"/>
</dbReference>
<dbReference type="RefSeq" id="WP_091521582.1">
    <property type="nucleotide sequence ID" value="NZ_LT629772.1"/>
</dbReference>
<dbReference type="InterPro" id="IPR012551">
    <property type="entry name" value="DUF1707_SHOCT-like"/>
</dbReference>
<feature type="domain" description="DUF1707" evidence="1">
    <location>
        <begin position="10"/>
        <end position="61"/>
    </location>
</feature>
<organism evidence="2 3">
    <name type="scientific">Microlunatus soli</name>
    <dbReference type="NCBI Taxonomy" id="630515"/>
    <lineage>
        <taxon>Bacteria</taxon>
        <taxon>Bacillati</taxon>
        <taxon>Actinomycetota</taxon>
        <taxon>Actinomycetes</taxon>
        <taxon>Propionibacteriales</taxon>
        <taxon>Propionibacteriaceae</taxon>
        <taxon>Microlunatus</taxon>
    </lineage>
</organism>
<dbReference type="Pfam" id="PF08044">
    <property type="entry name" value="DUF1707"/>
    <property type="match status" value="1"/>
</dbReference>
<evidence type="ECO:0000313" key="3">
    <source>
        <dbReference type="Proteomes" id="UP000199103"/>
    </source>
</evidence>
<dbReference type="AlphaFoldDB" id="A0A1H1QGQ3"/>
<dbReference type="Proteomes" id="UP000199103">
    <property type="component" value="Chromosome I"/>
</dbReference>
<dbReference type="PANTHER" id="PTHR40763:SF5">
    <property type="entry name" value="MEMBRANE PROTEIN"/>
    <property type="match status" value="1"/>
</dbReference>
<evidence type="ECO:0000259" key="1">
    <source>
        <dbReference type="Pfam" id="PF08044"/>
    </source>
</evidence>
<accession>A0A1H1QGQ3</accession>
<keyword evidence="3" id="KW-1185">Reference proteome</keyword>
<dbReference type="STRING" id="630515.SAMN04489812_1266"/>
<evidence type="ECO:0000313" key="2">
    <source>
        <dbReference type="EMBL" id="SDS22650.1"/>
    </source>
</evidence>
<proteinExistence type="predicted"/>
<reference evidence="2 3" key="1">
    <citation type="submission" date="2016-10" db="EMBL/GenBank/DDBJ databases">
        <authorList>
            <person name="de Groot N.N."/>
        </authorList>
    </citation>
    <scope>NUCLEOTIDE SEQUENCE [LARGE SCALE GENOMIC DNA]</scope>
    <source>
        <strain evidence="2 3">DSM 21800</strain>
    </source>
</reference>
<dbReference type="OrthoDB" id="4772576at2"/>
<dbReference type="EMBL" id="LT629772">
    <property type="protein sequence ID" value="SDS22650.1"/>
    <property type="molecule type" value="Genomic_DNA"/>
</dbReference>
<gene>
    <name evidence="2" type="ORF">SAMN04489812_1266</name>
</gene>
<protein>
    <recommendedName>
        <fullName evidence="1">DUF1707 domain-containing protein</fullName>
    </recommendedName>
</protein>
<name>A0A1H1QGQ3_9ACTN</name>
<sequence>MATDPPARSLRVGHSERDAVAEILQKAAAEGRLTMAELDERLDAALRAKTYGDLEPLTADLTGDRSAGSIGRPTGVEVVGSRVQGPPPPGYSPDDPLRLDGGMSSEKRTGVWTVPPYVRISQGMGTVKLNCLQAIPAAPLIEIEMIAGAGTTVLVLPDGWGIDVDRLDKSWGNKTVKVPREPAPGMPLLVVHGRVGMGTFKARPGSTRELRRIGLA</sequence>